<accession>A0ABV6MK53</accession>
<name>A0ABV6MK53_9PSEU</name>
<proteinExistence type="predicted"/>
<evidence type="ECO:0000256" key="1">
    <source>
        <dbReference type="SAM" id="MobiDB-lite"/>
    </source>
</evidence>
<comment type="caution">
    <text evidence="2">The sequence shown here is derived from an EMBL/GenBank/DDBJ whole genome shotgun (WGS) entry which is preliminary data.</text>
</comment>
<organism evidence="2 3">
    <name type="scientific">Kutzneria chonburiensis</name>
    <dbReference type="NCBI Taxonomy" id="1483604"/>
    <lineage>
        <taxon>Bacteria</taxon>
        <taxon>Bacillati</taxon>
        <taxon>Actinomycetota</taxon>
        <taxon>Actinomycetes</taxon>
        <taxon>Pseudonocardiales</taxon>
        <taxon>Pseudonocardiaceae</taxon>
        <taxon>Kutzneria</taxon>
    </lineage>
</organism>
<dbReference type="Gene3D" id="6.20.20.10">
    <property type="match status" value="1"/>
</dbReference>
<protein>
    <submittedName>
        <fullName evidence="2">Uncharacterized protein</fullName>
    </submittedName>
</protein>
<evidence type="ECO:0000313" key="2">
    <source>
        <dbReference type="EMBL" id="MFC0540668.1"/>
    </source>
</evidence>
<dbReference type="Proteomes" id="UP001589810">
    <property type="component" value="Unassembled WGS sequence"/>
</dbReference>
<keyword evidence="3" id="KW-1185">Reference proteome</keyword>
<dbReference type="RefSeq" id="WP_273939483.1">
    <property type="nucleotide sequence ID" value="NZ_CP097263.1"/>
</dbReference>
<dbReference type="EMBL" id="JBHLUD010000001">
    <property type="protein sequence ID" value="MFC0540668.1"/>
    <property type="molecule type" value="Genomic_DNA"/>
</dbReference>
<sequence>MTMIEPTIPCPLCEGSGVQPDPDNPGGDCEDCLGEGELPVSEQEYQRYLAETTTDQNTES</sequence>
<reference evidence="2 3" key="1">
    <citation type="submission" date="2024-09" db="EMBL/GenBank/DDBJ databases">
        <authorList>
            <person name="Sun Q."/>
            <person name="Mori K."/>
        </authorList>
    </citation>
    <scope>NUCLEOTIDE SEQUENCE [LARGE SCALE GENOMIC DNA]</scope>
    <source>
        <strain evidence="2 3">TBRC 1432</strain>
    </source>
</reference>
<evidence type="ECO:0000313" key="3">
    <source>
        <dbReference type="Proteomes" id="UP001589810"/>
    </source>
</evidence>
<feature type="region of interest" description="Disordered" evidence="1">
    <location>
        <begin position="13"/>
        <end position="35"/>
    </location>
</feature>
<gene>
    <name evidence="2" type="ORF">ACFFH7_04195</name>
</gene>